<accession>A0A9N7MJF4</accession>
<comment type="similarity">
    <text evidence="6">Belongs to the protein kinase superfamily.</text>
</comment>
<evidence type="ECO:0000256" key="5">
    <source>
        <dbReference type="PROSITE-ProRule" id="PRU10141"/>
    </source>
</evidence>
<dbReference type="GO" id="GO:0004674">
    <property type="term" value="F:protein serine/threonine kinase activity"/>
    <property type="evidence" value="ECO:0007669"/>
    <property type="project" value="UniProtKB-KW"/>
</dbReference>
<dbReference type="SMART" id="SM00220">
    <property type="entry name" value="S_TKc"/>
    <property type="match status" value="1"/>
</dbReference>
<dbReference type="InterPro" id="IPR052751">
    <property type="entry name" value="Plant_MAPKKK"/>
</dbReference>
<dbReference type="PROSITE" id="PS00108">
    <property type="entry name" value="PROTEIN_KINASE_ST"/>
    <property type="match status" value="1"/>
</dbReference>
<evidence type="ECO:0000256" key="3">
    <source>
        <dbReference type="ARBA" id="ARBA00022777"/>
    </source>
</evidence>
<evidence type="ECO:0000313" key="8">
    <source>
        <dbReference type="EMBL" id="CAA0812924.1"/>
    </source>
</evidence>
<dbReference type="Pfam" id="PF00069">
    <property type="entry name" value="Pkinase"/>
    <property type="match status" value="1"/>
</dbReference>
<dbReference type="PANTHER" id="PTHR48011:SF103">
    <property type="entry name" value="MITOGEN-ACTIVATED PROTEIN KINASE KINASE KINASE YODA-LIKE"/>
    <property type="match status" value="1"/>
</dbReference>
<evidence type="ECO:0000259" key="7">
    <source>
        <dbReference type="PROSITE" id="PS50011"/>
    </source>
</evidence>
<evidence type="ECO:0000256" key="4">
    <source>
        <dbReference type="ARBA" id="ARBA00022840"/>
    </source>
</evidence>
<keyword evidence="6" id="KW-0723">Serine/threonine-protein kinase</keyword>
<dbReference type="Gene3D" id="3.30.200.20">
    <property type="entry name" value="Phosphorylase Kinase, domain 1"/>
    <property type="match status" value="1"/>
</dbReference>
<dbReference type="SUPFAM" id="SSF56112">
    <property type="entry name" value="Protein kinase-like (PK-like)"/>
    <property type="match status" value="1"/>
</dbReference>
<organism evidence="8 9">
    <name type="scientific">Striga hermonthica</name>
    <name type="common">Purple witchweed</name>
    <name type="synonym">Buchnera hermonthica</name>
    <dbReference type="NCBI Taxonomy" id="68872"/>
    <lineage>
        <taxon>Eukaryota</taxon>
        <taxon>Viridiplantae</taxon>
        <taxon>Streptophyta</taxon>
        <taxon>Embryophyta</taxon>
        <taxon>Tracheophyta</taxon>
        <taxon>Spermatophyta</taxon>
        <taxon>Magnoliopsida</taxon>
        <taxon>eudicotyledons</taxon>
        <taxon>Gunneridae</taxon>
        <taxon>Pentapetalae</taxon>
        <taxon>asterids</taxon>
        <taxon>lamiids</taxon>
        <taxon>Lamiales</taxon>
        <taxon>Orobanchaceae</taxon>
        <taxon>Buchnereae</taxon>
        <taxon>Striga</taxon>
    </lineage>
</organism>
<keyword evidence="4 5" id="KW-0067">ATP-binding</keyword>
<dbReference type="Proteomes" id="UP001153555">
    <property type="component" value="Unassembled WGS sequence"/>
</dbReference>
<dbReference type="OrthoDB" id="8693905at2759"/>
<evidence type="ECO:0000313" key="9">
    <source>
        <dbReference type="Proteomes" id="UP001153555"/>
    </source>
</evidence>
<feature type="domain" description="Protein kinase" evidence="7">
    <location>
        <begin position="29"/>
        <end position="283"/>
    </location>
</feature>
<protein>
    <submittedName>
        <fullName evidence="8">Mitogen-activated protein kinase kinase kinase 21</fullName>
    </submittedName>
</protein>
<dbReference type="InterPro" id="IPR008271">
    <property type="entry name" value="Ser/Thr_kinase_AS"/>
</dbReference>
<proteinExistence type="inferred from homology"/>
<keyword evidence="1" id="KW-0808">Transferase</keyword>
<reference evidence="8" key="1">
    <citation type="submission" date="2019-12" db="EMBL/GenBank/DDBJ databases">
        <authorList>
            <person name="Scholes J."/>
        </authorList>
    </citation>
    <scope>NUCLEOTIDE SEQUENCE</scope>
</reference>
<evidence type="ECO:0000256" key="6">
    <source>
        <dbReference type="RuleBase" id="RU000304"/>
    </source>
</evidence>
<dbReference type="InterPro" id="IPR011009">
    <property type="entry name" value="Kinase-like_dom_sf"/>
</dbReference>
<gene>
    <name evidence="8" type="ORF">SHERM_13483</name>
</gene>
<feature type="binding site" evidence="5">
    <location>
        <position position="59"/>
    </location>
    <ligand>
        <name>ATP</name>
        <dbReference type="ChEBI" id="CHEBI:30616"/>
    </ligand>
</feature>
<keyword evidence="2 5" id="KW-0547">Nucleotide-binding</keyword>
<dbReference type="AlphaFoldDB" id="A0A9N7MJF4"/>
<dbReference type="GO" id="GO:0007165">
    <property type="term" value="P:signal transduction"/>
    <property type="evidence" value="ECO:0007669"/>
    <property type="project" value="TreeGrafter"/>
</dbReference>
<name>A0A9N7MJF4_STRHE</name>
<keyword evidence="3 8" id="KW-0418">Kinase</keyword>
<dbReference type="GO" id="GO:0005524">
    <property type="term" value="F:ATP binding"/>
    <property type="evidence" value="ECO:0007669"/>
    <property type="project" value="UniProtKB-UniRule"/>
</dbReference>
<sequence length="314" mass="35349">MALCAAAINPINKKLQLMKEYGDHRDTDWIRGPLLGEGTYGCVYKAILNSPMSPLIAVKTEKSSLSKTLRKEFEILFRLYECPNVIRCLGYHTTRDYKGSLVSNLLLEYASGGSLHDVIEKSSGGLPEMEVRTHTRSILRALRHIHGLGYVHCDLKPENVLLMADDDGKNFTAKISDFGLSKARGTVPYPRGSPAYLSPEAVHFETQEEPADVWALGCIVLEMFVGRENSWAGTKEEILERTGVEREWRDRISEDARDFMRCCFEGDPGQRPTVELLLLHPFVDDYAKLVFSSAKGGVEDDVYGFSFHFDFDDN</sequence>
<evidence type="ECO:0000256" key="2">
    <source>
        <dbReference type="ARBA" id="ARBA00022741"/>
    </source>
</evidence>
<dbReference type="PANTHER" id="PTHR48011">
    <property type="entry name" value="CCR4-NOT TRANSCRIPTIONAL COMPLEX SUBUNIT CAF120-RELATED"/>
    <property type="match status" value="1"/>
</dbReference>
<dbReference type="InterPro" id="IPR017441">
    <property type="entry name" value="Protein_kinase_ATP_BS"/>
</dbReference>
<keyword evidence="9" id="KW-1185">Reference proteome</keyword>
<dbReference type="PROSITE" id="PS00107">
    <property type="entry name" value="PROTEIN_KINASE_ATP"/>
    <property type="match status" value="1"/>
</dbReference>
<dbReference type="Gene3D" id="1.10.510.10">
    <property type="entry name" value="Transferase(Phosphotransferase) domain 1"/>
    <property type="match status" value="1"/>
</dbReference>
<comment type="caution">
    <text evidence="8">The sequence shown here is derived from an EMBL/GenBank/DDBJ whole genome shotgun (WGS) entry which is preliminary data.</text>
</comment>
<dbReference type="InterPro" id="IPR000719">
    <property type="entry name" value="Prot_kinase_dom"/>
</dbReference>
<evidence type="ECO:0000256" key="1">
    <source>
        <dbReference type="ARBA" id="ARBA00022679"/>
    </source>
</evidence>
<dbReference type="EMBL" id="CACSLK010011299">
    <property type="protein sequence ID" value="CAA0812924.1"/>
    <property type="molecule type" value="Genomic_DNA"/>
</dbReference>
<dbReference type="PROSITE" id="PS50011">
    <property type="entry name" value="PROTEIN_KINASE_DOM"/>
    <property type="match status" value="1"/>
</dbReference>